<name>A0ABP9P7F5_9ACTN</name>
<gene>
    <name evidence="3" type="ORF">GCM10023340_04880</name>
</gene>
<feature type="transmembrane region" description="Helical" evidence="1">
    <location>
        <begin position="144"/>
        <end position="166"/>
    </location>
</feature>
<dbReference type="Pfam" id="PF04892">
    <property type="entry name" value="VanZ"/>
    <property type="match status" value="1"/>
</dbReference>
<accession>A0ABP9P7F5</accession>
<feature type="transmembrane region" description="Helical" evidence="1">
    <location>
        <begin position="85"/>
        <end position="103"/>
    </location>
</feature>
<protein>
    <recommendedName>
        <fullName evidence="2">VanZ-like domain-containing protein</fullName>
    </recommendedName>
</protein>
<feature type="transmembrane region" description="Helical" evidence="1">
    <location>
        <begin position="38"/>
        <end position="60"/>
    </location>
</feature>
<keyword evidence="4" id="KW-1185">Reference proteome</keyword>
<feature type="transmembrane region" description="Helical" evidence="1">
    <location>
        <begin position="6"/>
        <end position="26"/>
    </location>
</feature>
<comment type="caution">
    <text evidence="3">The sequence shown here is derived from an EMBL/GenBank/DDBJ whole genome shotgun (WGS) entry which is preliminary data.</text>
</comment>
<dbReference type="PANTHER" id="PTHR36834">
    <property type="entry name" value="MEMBRANE PROTEIN-RELATED"/>
    <property type="match status" value="1"/>
</dbReference>
<keyword evidence="1" id="KW-0472">Membrane</keyword>
<dbReference type="Proteomes" id="UP001500221">
    <property type="component" value="Unassembled WGS sequence"/>
</dbReference>
<evidence type="ECO:0000313" key="4">
    <source>
        <dbReference type="Proteomes" id="UP001500221"/>
    </source>
</evidence>
<reference evidence="4" key="1">
    <citation type="journal article" date="2019" name="Int. J. Syst. Evol. Microbiol.">
        <title>The Global Catalogue of Microorganisms (GCM) 10K type strain sequencing project: providing services to taxonomists for standard genome sequencing and annotation.</title>
        <authorList>
            <consortium name="The Broad Institute Genomics Platform"/>
            <consortium name="The Broad Institute Genome Sequencing Center for Infectious Disease"/>
            <person name="Wu L."/>
            <person name="Ma J."/>
        </authorList>
    </citation>
    <scope>NUCLEOTIDE SEQUENCE [LARGE SCALE GENOMIC DNA]</scope>
    <source>
        <strain evidence="4">JCM 18459</strain>
    </source>
</reference>
<dbReference type="PANTHER" id="PTHR36834:SF1">
    <property type="entry name" value="INTEGRAL MEMBRANE PROTEIN"/>
    <property type="match status" value="1"/>
</dbReference>
<feature type="transmembrane region" description="Helical" evidence="1">
    <location>
        <begin position="110"/>
        <end position="129"/>
    </location>
</feature>
<dbReference type="RefSeq" id="WP_345454177.1">
    <property type="nucleotide sequence ID" value="NZ_BAABKG010000001.1"/>
</dbReference>
<dbReference type="EMBL" id="BAABKG010000001">
    <property type="protein sequence ID" value="GAA5142045.1"/>
    <property type="molecule type" value="Genomic_DNA"/>
</dbReference>
<evidence type="ECO:0000259" key="2">
    <source>
        <dbReference type="Pfam" id="PF04892"/>
    </source>
</evidence>
<sequence>MFREVPVLPVVVPLAVLVLVLATWHLRRTGMLTAPRATVGLAWAVYAAGVVANTIFPIYLDKPGGGPRTGLLNLTLGSGYEPADALMNICVFVPVGVLVALVAPRWPAWAVLAAATALSLVVETTQLVTARKLGGGHVADVNDLLFNLVGAALGLLLLSAASRIPAVTGLVDRFRWAWTGADR</sequence>
<evidence type="ECO:0000256" key="1">
    <source>
        <dbReference type="SAM" id="Phobius"/>
    </source>
</evidence>
<evidence type="ECO:0000313" key="3">
    <source>
        <dbReference type="EMBL" id="GAA5142045.1"/>
    </source>
</evidence>
<dbReference type="InterPro" id="IPR006976">
    <property type="entry name" value="VanZ-like"/>
</dbReference>
<dbReference type="InterPro" id="IPR053150">
    <property type="entry name" value="Teicoplanin_resist-assoc"/>
</dbReference>
<proteinExistence type="predicted"/>
<keyword evidence="1" id="KW-1133">Transmembrane helix</keyword>
<organism evidence="3 4">
    <name type="scientific">Nocardioides marinquilinus</name>
    <dbReference type="NCBI Taxonomy" id="1210400"/>
    <lineage>
        <taxon>Bacteria</taxon>
        <taxon>Bacillati</taxon>
        <taxon>Actinomycetota</taxon>
        <taxon>Actinomycetes</taxon>
        <taxon>Propionibacteriales</taxon>
        <taxon>Nocardioidaceae</taxon>
        <taxon>Nocardioides</taxon>
    </lineage>
</organism>
<feature type="domain" description="VanZ-like" evidence="2">
    <location>
        <begin position="83"/>
        <end position="159"/>
    </location>
</feature>
<keyword evidence="1" id="KW-0812">Transmembrane</keyword>